<dbReference type="EMBL" id="MHTL01000003">
    <property type="protein sequence ID" value="OHA61230.1"/>
    <property type="molecule type" value="Genomic_DNA"/>
</dbReference>
<organism evidence="1 2">
    <name type="scientific">Candidatus Vogelbacteria bacterium RIFOXYD1_FULL_51_18</name>
    <dbReference type="NCBI Taxonomy" id="1802440"/>
    <lineage>
        <taxon>Bacteria</taxon>
        <taxon>Candidatus Vogeliibacteriota</taxon>
    </lineage>
</organism>
<sequence length="81" mass="9000">MAAARSPWELLSFTVLFRDLSIIKPKTTRRSAPSGRAAASSSSLIRGMRLFLFLSPFDGSLTSIIEPYLCLKKNHTTANQR</sequence>
<accession>A0A1G2QKV9</accession>
<gene>
    <name evidence="1" type="ORF">A2569_00200</name>
</gene>
<evidence type="ECO:0000313" key="1">
    <source>
        <dbReference type="EMBL" id="OHA61230.1"/>
    </source>
</evidence>
<name>A0A1G2QKV9_9BACT</name>
<evidence type="ECO:0000313" key="2">
    <source>
        <dbReference type="Proteomes" id="UP000177090"/>
    </source>
</evidence>
<comment type="caution">
    <text evidence="1">The sequence shown here is derived from an EMBL/GenBank/DDBJ whole genome shotgun (WGS) entry which is preliminary data.</text>
</comment>
<dbReference type="STRING" id="1802440.A2569_00200"/>
<proteinExistence type="predicted"/>
<protein>
    <submittedName>
        <fullName evidence="1">Uncharacterized protein</fullName>
    </submittedName>
</protein>
<dbReference type="Proteomes" id="UP000177090">
    <property type="component" value="Unassembled WGS sequence"/>
</dbReference>
<dbReference type="AlphaFoldDB" id="A0A1G2QKV9"/>
<reference evidence="1 2" key="1">
    <citation type="journal article" date="2016" name="Nat. Commun.">
        <title>Thousands of microbial genomes shed light on interconnected biogeochemical processes in an aquifer system.</title>
        <authorList>
            <person name="Anantharaman K."/>
            <person name="Brown C.T."/>
            <person name="Hug L.A."/>
            <person name="Sharon I."/>
            <person name="Castelle C.J."/>
            <person name="Probst A.J."/>
            <person name="Thomas B.C."/>
            <person name="Singh A."/>
            <person name="Wilkins M.J."/>
            <person name="Karaoz U."/>
            <person name="Brodie E.L."/>
            <person name="Williams K.H."/>
            <person name="Hubbard S.S."/>
            <person name="Banfield J.F."/>
        </authorList>
    </citation>
    <scope>NUCLEOTIDE SEQUENCE [LARGE SCALE GENOMIC DNA]</scope>
</reference>